<dbReference type="AlphaFoldDB" id="A0A6I6JWA9"/>
<feature type="transmembrane region" description="Helical" evidence="9">
    <location>
        <begin position="220"/>
        <end position="240"/>
    </location>
</feature>
<dbReference type="RefSeq" id="WP_158864620.1">
    <property type="nucleotide sequence ID" value="NZ_CP046401.1"/>
</dbReference>
<feature type="transmembrane region" description="Helical" evidence="9">
    <location>
        <begin position="6"/>
        <end position="25"/>
    </location>
</feature>
<accession>A0A6I6JWA9</accession>
<dbReference type="EMBL" id="CP046401">
    <property type="protein sequence ID" value="QGY43463.1"/>
    <property type="molecule type" value="Genomic_DNA"/>
</dbReference>
<evidence type="ECO:0000256" key="6">
    <source>
        <dbReference type="ARBA" id="ARBA00022847"/>
    </source>
</evidence>
<dbReference type="InterPro" id="IPR004673">
    <property type="entry name" value="L-rhamnose-proton_sym_RhaT"/>
</dbReference>
<keyword evidence="6" id="KW-0769">Symport</keyword>
<keyword evidence="5 9" id="KW-0812">Transmembrane</keyword>
<feature type="transmembrane region" description="Helical" evidence="9">
    <location>
        <begin position="292"/>
        <end position="312"/>
    </location>
</feature>
<dbReference type="GO" id="GO:0016020">
    <property type="term" value="C:membrane"/>
    <property type="evidence" value="ECO:0007669"/>
    <property type="project" value="InterPro"/>
</dbReference>
<evidence type="ECO:0000256" key="2">
    <source>
        <dbReference type="ARBA" id="ARBA00022475"/>
    </source>
</evidence>
<feature type="transmembrane region" description="Helical" evidence="9">
    <location>
        <begin position="98"/>
        <end position="125"/>
    </location>
</feature>
<feature type="transmembrane region" description="Helical" evidence="9">
    <location>
        <begin position="177"/>
        <end position="196"/>
    </location>
</feature>
<dbReference type="Pfam" id="PF06379">
    <property type="entry name" value="RhaT"/>
    <property type="match status" value="1"/>
</dbReference>
<gene>
    <name evidence="10" type="ORF">GM418_07255</name>
</gene>
<evidence type="ECO:0000313" key="10">
    <source>
        <dbReference type="EMBL" id="QGY43463.1"/>
    </source>
</evidence>
<evidence type="ECO:0000256" key="1">
    <source>
        <dbReference type="ARBA" id="ARBA00022448"/>
    </source>
</evidence>
<name>A0A6I6JWA9_9BACT</name>
<keyword evidence="1" id="KW-0813">Transport</keyword>
<evidence type="ECO:0000256" key="7">
    <source>
        <dbReference type="ARBA" id="ARBA00022989"/>
    </source>
</evidence>
<proteinExistence type="predicted"/>
<organism evidence="10 11">
    <name type="scientific">Maribellus comscasis</name>
    <dbReference type="NCBI Taxonomy" id="2681766"/>
    <lineage>
        <taxon>Bacteria</taxon>
        <taxon>Pseudomonadati</taxon>
        <taxon>Bacteroidota</taxon>
        <taxon>Bacteroidia</taxon>
        <taxon>Marinilabiliales</taxon>
        <taxon>Prolixibacteraceae</taxon>
        <taxon>Maribellus</taxon>
    </lineage>
</organism>
<feature type="transmembrane region" description="Helical" evidence="9">
    <location>
        <begin position="65"/>
        <end position="86"/>
    </location>
</feature>
<protein>
    <submittedName>
        <fullName evidence="10">Rhamnose:proton symporter</fullName>
    </submittedName>
</protein>
<evidence type="ECO:0000313" key="11">
    <source>
        <dbReference type="Proteomes" id="UP000428260"/>
    </source>
</evidence>
<evidence type="ECO:0000256" key="4">
    <source>
        <dbReference type="ARBA" id="ARBA00022597"/>
    </source>
</evidence>
<keyword evidence="4" id="KW-0762">Sugar transport</keyword>
<feature type="transmembrane region" description="Helical" evidence="9">
    <location>
        <begin position="37"/>
        <end position="59"/>
    </location>
</feature>
<dbReference type="GO" id="GO:0015153">
    <property type="term" value="F:rhamnose transmembrane transporter activity"/>
    <property type="evidence" value="ECO:0007669"/>
    <property type="project" value="InterPro"/>
</dbReference>
<keyword evidence="2" id="KW-1003">Cell membrane</keyword>
<evidence type="ECO:0000256" key="8">
    <source>
        <dbReference type="ARBA" id="ARBA00023136"/>
    </source>
</evidence>
<keyword evidence="11" id="KW-1185">Reference proteome</keyword>
<dbReference type="GO" id="GO:0015293">
    <property type="term" value="F:symporter activity"/>
    <property type="evidence" value="ECO:0007669"/>
    <property type="project" value="UniProtKB-KW"/>
</dbReference>
<dbReference type="Proteomes" id="UP000428260">
    <property type="component" value="Chromosome"/>
</dbReference>
<evidence type="ECO:0000256" key="3">
    <source>
        <dbReference type="ARBA" id="ARBA00022519"/>
    </source>
</evidence>
<evidence type="ECO:0000256" key="5">
    <source>
        <dbReference type="ARBA" id="ARBA00022692"/>
    </source>
</evidence>
<feature type="transmembrane region" description="Helical" evidence="9">
    <location>
        <begin position="137"/>
        <end position="157"/>
    </location>
</feature>
<feature type="transmembrane region" description="Helical" evidence="9">
    <location>
        <begin position="324"/>
        <end position="346"/>
    </location>
</feature>
<dbReference type="KEGG" id="mcos:GM418_07255"/>
<keyword evidence="7 9" id="KW-1133">Transmembrane helix</keyword>
<keyword evidence="8 9" id="KW-0472">Membrane</keyword>
<sequence length="356" mass="38914">MISTNPLIGTGLHAIGGISAASCYLPNTQTRKWSWGTFWLVQALFAWIIMPLVIGWLTVPGFFSIFVQAPSGSFWIAFLLGGLYGFGGMSFGKAINHIGYSLTYTISIGISAVLGTIFPLIIFGGLQDFFSRAGGNIVLTGMLLSVAGVLFCGWAGFKKEKDLKLFGDGKVRFNMSLGLILTSIAGVLSGVFNLSLEFGQPIADIAARNGAGIFEGNAKLIVSTSGCFFVNFVWFVIAGLRNRSLKELYPGKMISIGQIIRNWCWSAFAGTLWCFQFFFYGLGHVKMGSFQFASWVLHMSMLIFFSYIVGLLMKEWKNVQSKTYIILLAGLITLILSFCIISYGSYIGESIINNAN</sequence>
<evidence type="ECO:0000256" key="9">
    <source>
        <dbReference type="SAM" id="Phobius"/>
    </source>
</evidence>
<reference evidence="10 11" key="1">
    <citation type="submission" date="2019-11" db="EMBL/GenBank/DDBJ databases">
        <authorList>
            <person name="Zheng R.K."/>
            <person name="Sun C.M."/>
        </authorList>
    </citation>
    <scope>NUCLEOTIDE SEQUENCE [LARGE SCALE GENOMIC DNA]</scope>
    <source>
        <strain evidence="10 11">WC007</strain>
    </source>
</reference>
<keyword evidence="3" id="KW-0997">Cell inner membrane</keyword>
<feature type="transmembrane region" description="Helical" evidence="9">
    <location>
        <begin position="260"/>
        <end position="280"/>
    </location>
</feature>